<evidence type="ECO:0000313" key="3">
    <source>
        <dbReference type="Proteomes" id="UP001196413"/>
    </source>
</evidence>
<dbReference type="Proteomes" id="UP001196413">
    <property type="component" value="Unassembled WGS sequence"/>
</dbReference>
<evidence type="ECO:0000256" key="1">
    <source>
        <dbReference type="SAM" id="MobiDB-lite"/>
    </source>
</evidence>
<accession>A0AAD5QXK5</accession>
<organism evidence="2 3">
    <name type="scientific">Parelaphostrongylus tenuis</name>
    <name type="common">Meningeal worm</name>
    <dbReference type="NCBI Taxonomy" id="148309"/>
    <lineage>
        <taxon>Eukaryota</taxon>
        <taxon>Metazoa</taxon>
        <taxon>Ecdysozoa</taxon>
        <taxon>Nematoda</taxon>
        <taxon>Chromadorea</taxon>
        <taxon>Rhabditida</taxon>
        <taxon>Rhabditina</taxon>
        <taxon>Rhabditomorpha</taxon>
        <taxon>Strongyloidea</taxon>
        <taxon>Metastrongylidae</taxon>
        <taxon>Parelaphostrongylus</taxon>
    </lineage>
</organism>
<feature type="region of interest" description="Disordered" evidence="1">
    <location>
        <begin position="47"/>
        <end position="67"/>
    </location>
</feature>
<keyword evidence="3" id="KW-1185">Reference proteome</keyword>
<comment type="caution">
    <text evidence="2">The sequence shown here is derived from an EMBL/GenBank/DDBJ whole genome shotgun (WGS) entry which is preliminary data.</text>
</comment>
<evidence type="ECO:0000313" key="2">
    <source>
        <dbReference type="EMBL" id="KAJ1364181.1"/>
    </source>
</evidence>
<proteinExistence type="predicted"/>
<dbReference type="EMBL" id="JAHQIW010004882">
    <property type="protein sequence ID" value="KAJ1364181.1"/>
    <property type="molecule type" value="Genomic_DNA"/>
</dbReference>
<reference evidence="2" key="1">
    <citation type="submission" date="2021-06" db="EMBL/GenBank/DDBJ databases">
        <title>Parelaphostrongylus tenuis whole genome reference sequence.</title>
        <authorList>
            <person name="Garwood T.J."/>
            <person name="Larsen P.A."/>
            <person name="Fountain-Jones N.M."/>
            <person name="Garbe J.R."/>
            <person name="Macchietto M.G."/>
            <person name="Kania S.A."/>
            <person name="Gerhold R.W."/>
            <person name="Richards J.E."/>
            <person name="Wolf T.M."/>
        </authorList>
    </citation>
    <scope>NUCLEOTIDE SEQUENCE</scope>
    <source>
        <strain evidence="2">MNPRO001-30</strain>
        <tissue evidence="2">Meninges</tissue>
    </source>
</reference>
<gene>
    <name evidence="2" type="ORF">KIN20_024209</name>
</gene>
<dbReference type="AlphaFoldDB" id="A0AAD5QXK5"/>
<protein>
    <submittedName>
        <fullName evidence="2">Uncharacterized protein</fullName>
    </submittedName>
</protein>
<sequence length="67" mass="7600">MLSEYIEQENQQTYNPAGFHIINPMQRGLRTVEIWILSEVPSDLSTTTQTRAEAQGGCNVYSEPISR</sequence>
<name>A0AAD5QXK5_PARTN</name>